<evidence type="ECO:0000313" key="2">
    <source>
        <dbReference type="Proteomes" id="UP000001548"/>
    </source>
</evidence>
<dbReference type="PANTHER" id="PTHR24120">
    <property type="entry name" value="GH07239P"/>
    <property type="match status" value="1"/>
</dbReference>
<gene>
    <name evidence="1" type="ORF">GL50803_0096878</name>
</gene>
<dbReference type="InterPro" id="IPR000719">
    <property type="entry name" value="Prot_kinase_dom"/>
</dbReference>
<dbReference type="HOGENOM" id="CLU_269530_0_0_1"/>
<dbReference type="Pfam" id="PF00023">
    <property type="entry name" value="Ank"/>
    <property type="match status" value="1"/>
</dbReference>
<keyword evidence="1" id="KW-0418">Kinase</keyword>
<keyword evidence="1" id="KW-0808">Transferase</keyword>
<dbReference type="RefSeq" id="XP_001704682.1">
    <property type="nucleotide sequence ID" value="XM_001704630.1"/>
</dbReference>
<dbReference type="InterPro" id="IPR036770">
    <property type="entry name" value="Ankyrin_rpt-contain_sf"/>
</dbReference>
<dbReference type="Gene3D" id="1.10.510.10">
    <property type="entry name" value="Transferase(Phosphotransferase) domain 1"/>
    <property type="match status" value="1"/>
</dbReference>
<dbReference type="GeneID" id="5697567"/>
<sequence length="999" mass="108795">MKLASNYEPGALWGQGLDRCLYTVEAKRDKARYICRELSYACLTPTQQERLSARISGARKMVCQHVGQIADVICDEGEQKHYILYSAGQTLAELRALKKPSLDDVHSSLMQLLKALAYLHSKVKPDSDVGVVLAGILTPERILCSKGLLKVVDYVLPDSLSIGEALLDNQEMYCYAPPELLHAVAKSELQGTLTEKADLWSLGCLIYEFITGLKPLRVSPVMEAYNMSMTIMETISLPPSYDKDIKPVLSILLSPIPARRLPAMALQNNPRIVSAPLLLYDGKNLTGLKTADFDLLDYSDSGTVCAESASSDQAASEPALSKDECTPAEIGAIDDSVSVVSSATTAMTSLPADYRRPSEAVEEQWTDMMIAARNNDRHSVKKLMQCYSMVVDTTGRTALMHAAICGHSAIAKLLAKTERGKVCTERGWTALMYAACHNNADVCKVLWKYEGGMTTSNGFTALMIATQQNSIDAIAELANKEAKRKDLTGTTALMMAAKIGSKDAVRHLHVLEGKIQNDNGYAAIHIAAEENKADVLSFLIKREATCLAPGGLTALHVAALNDSTDSIRYLLQSLHSLKTERGYTALMLAAMADLPDAVELLVKEEARMRDNDGCTALMHAAQKNSFGVVRDLLPLEGKLTDSTGSTALHHAVRCNSKDCVRILAPYERSIANEDGKKPAELAAESGAHELKEIIDVSTSHRPLINLEPDTPPTHYEPTLTDLMKAVKACSTPQVKEFIHQAGQFSTTGYTALAYAAVLNYADLAALLIEKEAGLQAPLPADPKEKAWEGSTALMLAAWHGHIEVVRLLLQHETRLQRRDGRTALMLASVKGHEEIVSLLIPYEAGIKDRRRYTALALAAQRGNLAVIKLLVPHEARIPTRRGFSALMFAVQEGHTKSVGYLAKHESGMQLKNGQTALMSAASHGFIKCLSILLPHEKGMQRTDGYTALMSACKHAHAEAITLLVDHELGLRTKDGRGAWDFATTKAARDALKQVNLSKS</sequence>
<reference evidence="1 2" key="1">
    <citation type="journal article" date="2007" name="Science">
        <title>Genomic minimalism in the early diverging intestinal parasite Giardia lamblia.</title>
        <authorList>
            <person name="Morrison H.G."/>
            <person name="McArthur A.G."/>
            <person name="Gillin F.D."/>
            <person name="Aley S.B."/>
            <person name="Adam R.D."/>
            <person name="Olsen G.J."/>
            <person name="Best A.A."/>
            <person name="Cande W.Z."/>
            <person name="Chen F."/>
            <person name="Cipriano M.J."/>
            <person name="Davids B.J."/>
            <person name="Dawson S.C."/>
            <person name="Elmendorf H.G."/>
            <person name="Hehl A.B."/>
            <person name="Holder M.E."/>
            <person name="Huse S.M."/>
            <person name="Kim U.U."/>
            <person name="Lasek-Nesselquist E."/>
            <person name="Manning G."/>
            <person name="Nigam A."/>
            <person name="Nixon J.E."/>
            <person name="Palm D."/>
            <person name="Passamaneck N.E."/>
            <person name="Prabhu A."/>
            <person name="Reich C.I."/>
            <person name="Reiner D.S."/>
            <person name="Samuelson J."/>
            <person name="Svard S.G."/>
            <person name="Sogin M.L."/>
        </authorList>
    </citation>
    <scope>NUCLEOTIDE SEQUENCE [LARGE SCALE GENOMIC DNA]</scope>
    <source>
        <strain evidence="1 2">WB C6</strain>
    </source>
</reference>
<dbReference type="Proteomes" id="UP000001548">
    <property type="component" value="Unassembled WGS sequence"/>
</dbReference>
<evidence type="ECO:0000313" key="1">
    <source>
        <dbReference type="EMBL" id="KAE8304541.1"/>
    </source>
</evidence>
<name>A8BUX7_GIAIC</name>
<dbReference type="Gene3D" id="1.25.40.20">
    <property type="entry name" value="Ankyrin repeat-containing domain"/>
    <property type="match status" value="6"/>
</dbReference>
<dbReference type="SUPFAM" id="SSF56112">
    <property type="entry name" value="Protein kinase-like (PK-like)"/>
    <property type="match status" value="1"/>
</dbReference>
<dbReference type="GO" id="GO:0005524">
    <property type="term" value="F:ATP binding"/>
    <property type="evidence" value="ECO:0007669"/>
    <property type="project" value="InterPro"/>
</dbReference>
<dbReference type="STRING" id="184922.A8BUX7"/>
<dbReference type="Pfam" id="PF00069">
    <property type="entry name" value="Pkinase"/>
    <property type="match status" value="1"/>
</dbReference>
<organism evidence="1 2">
    <name type="scientific">Giardia intestinalis (strain ATCC 50803 / WB clone C6)</name>
    <name type="common">Giardia lamblia</name>
    <dbReference type="NCBI Taxonomy" id="184922"/>
    <lineage>
        <taxon>Eukaryota</taxon>
        <taxon>Metamonada</taxon>
        <taxon>Diplomonadida</taxon>
        <taxon>Hexamitidae</taxon>
        <taxon>Giardiinae</taxon>
        <taxon>Giardia</taxon>
    </lineage>
</organism>
<keyword evidence="2" id="KW-1185">Reference proteome</keyword>
<dbReference type="GO" id="GO:0004672">
    <property type="term" value="F:protein kinase activity"/>
    <property type="evidence" value="ECO:0007669"/>
    <property type="project" value="InterPro"/>
</dbReference>
<comment type="caution">
    <text evidence="1">The sequence shown here is derived from an EMBL/GenBank/DDBJ whole genome shotgun (WGS) entry which is preliminary data.</text>
</comment>
<dbReference type="OMA" id="PHEARIP"/>
<dbReference type="PROSITE" id="PS50088">
    <property type="entry name" value="ANK_REPEAT"/>
    <property type="match status" value="2"/>
</dbReference>
<dbReference type="SUPFAM" id="SSF48403">
    <property type="entry name" value="Ankyrin repeat"/>
    <property type="match status" value="2"/>
</dbReference>
<dbReference type="Pfam" id="PF12796">
    <property type="entry name" value="Ank_2"/>
    <property type="match status" value="5"/>
</dbReference>
<dbReference type="EMBL" id="AACB03000002">
    <property type="protein sequence ID" value="KAE8304541.1"/>
    <property type="molecule type" value="Genomic_DNA"/>
</dbReference>
<dbReference type="VEuPathDB" id="GiardiaDB:GL50803_96878"/>
<dbReference type="KEGG" id="gla:GL50803_0096878"/>
<protein>
    <submittedName>
        <fullName evidence="1">Kinase, NEK</fullName>
    </submittedName>
</protein>
<accession>A8BUX7</accession>
<dbReference type="PANTHER" id="PTHR24120:SF4">
    <property type="entry name" value="GH07239P"/>
    <property type="match status" value="1"/>
</dbReference>
<proteinExistence type="predicted"/>
<dbReference type="AlphaFoldDB" id="A8BUX7"/>
<dbReference type="PROSITE" id="PS50011">
    <property type="entry name" value="PROTEIN_KINASE_DOM"/>
    <property type="match status" value="1"/>
</dbReference>
<dbReference type="PROSITE" id="PS50297">
    <property type="entry name" value="ANK_REP_REGION"/>
    <property type="match status" value="2"/>
</dbReference>
<dbReference type="InterPro" id="IPR011009">
    <property type="entry name" value="Kinase-like_dom_sf"/>
</dbReference>
<dbReference type="InterPro" id="IPR002110">
    <property type="entry name" value="Ankyrin_rpt"/>
</dbReference>
<dbReference type="SMART" id="SM00248">
    <property type="entry name" value="ANK"/>
    <property type="match status" value="17"/>
</dbReference>
<dbReference type="SMART" id="SM00220">
    <property type="entry name" value="S_TKc"/>
    <property type="match status" value="1"/>
</dbReference>